<organism evidence="2 3">
    <name type="scientific">Carya illinoinensis</name>
    <name type="common">Pecan</name>
    <dbReference type="NCBI Taxonomy" id="32201"/>
    <lineage>
        <taxon>Eukaryota</taxon>
        <taxon>Viridiplantae</taxon>
        <taxon>Streptophyta</taxon>
        <taxon>Embryophyta</taxon>
        <taxon>Tracheophyta</taxon>
        <taxon>Spermatophyta</taxon>
        <taxon>Magnoliopsida</taxon>
        <taxon>eudicotyledons</taxon>
        <taxon>Gunneridae</taxon>
        <taxon>Pentapetalae</taxon>
        <taxon>rosids</taxon>
        <taxon>fabids</taxon>
        <taxon>Fagales</taxon>
        <taxon>Juglandaceae</taxon>
        <taxon>Carya</taxon>
    </lineage>
</organism>
<dbReference type="EMBL" id="CM031811">
    <property type="protein sequence ID" value="KAG6661717.1"/>
    <property type="molecule type" value="Genomic_DNA"/>
</dbReference>
<feature type="compositionally biased region" description="Polar residues" evidence="1">
    <location>
        <begin position="1"/>
        <end position="10"/>
    </location>
</feature>
<dbReference type="AlphaFoldDB" id="A0A8T1R4J6"/>
<protein>
    <submittedName>
        <fullName evidence="2">Uncharacterized protein</fullName>
    </submittedName>
</protein>
<comment type="caution">
    <text evidence="2">The sequence shown here is derived from an EMBL/GenBank/DDBJ whole genome shotgun (WGS) entry which is preliminary data.</text>
</comment>
<reference evidence="2" key="1">
    <citation type="submission" date="2020-12" db="EMBL/GenBank/DDBJ databases">
        <title>WGS assembly of Carya illinoinensis cv. Pawnee.</title>
        <authorList>
            <person name="Platts A."/>
            <person name="Shu S."/>
            <person name="Wright S."/>
            <person name="Barry K."/>
            <person name="Edger P."/>
            <person name="Pires J.C."/>
            <person name="Schmutz J."/>
        </authorList>
    </citation>
    <scope>NUCLEOTIDE SEQUENCE</scope>
    <source>
        <tissue evidence="2">Leaf</tissue>
    </source>
</reference>
<sequence>MEVNSNGNDTKFSEHSETGKGFLDNVVGGDREDLFQNLNEDKGGLVDEGGLYENDQSLKDRLDLDMSVTQNSEGGNFNENLNVVHMDITLVGQVNERPSQAHVTIESEAHLRSVIPTP</sequence>
<dbReference type="Proteomes" id="UP000811609">
    <property type="component" value="Chromosome 3"/>
</dbReference>
<gene>
    <name evidence="2" type="ORF">CIPAW_03G194400</name>
</gene>
<evidence type="ECO:0000313" key="3">
    <source>
        <dbReference type="Proteomes" id="UP000811609"/>
    </source>
</evidence>
<proteinExistence type="predicted"/>
<evidence type="ECO:0000256" key="1">
    <source>
        <dbReference type="SAM" id="MobiDB-lite"/>
    </source>
</evidence>
<evidence type="ECO:0000313" key="2">
    <source>
        <dbReference type="EMBL" id="KAG6661717.1"/>
    </source>
</evidence>
<feature type="region of interest" description="Disordered" evidence="1">
    <location>
        <begin position="1"/>
        <end position="21"/>
    </location>
</feature>
<keyword evidence="3" id="KW-1185">Reference proteome</keyword>
<name>A0A8T1R4J6_CARIL</name>
<accession>A0A8T1R4J6</accession>